<sequence>MNAKIGKENEYNMGTIGRHSAHEETNENGEFVINFATSKNMVVCSTCYPHRNICRITWMSPDGTTSKQIDNLLFDKRCRINSKTQQERQKQEKFDISKLKEPSYQKRLKEKVEKTSRKEQWKFVYRD</sequence>
<accession>A0A8K0G7N3</accession>
<evidence type="ECO:0000313" key="1">
    <source>
        <dbReference type="EMBL" id="KAF2889139.1"/>
    </source>
</evidence>
<dbReference type="OrthoDB" id="8195170at2759"/>
<name>A0A8K0G7N3_IGNLU</name>
<evidence type="ECO:0000313" key="2">
    <source>
        <dbReference type="Proteomes" id="UP000801492"/>
    </source>
</evidence>
<reference evidence="1" key="1">
    <citation type="submission" date="2019-08" db="EMBL/GenBank/DDBJ databases">
        <title>The genome of the North American firefly Photinus pyralis.</title>
        <authorList>
            <consortium name="Photinus pyralis genome working group"/>
            <person name="Fallon T.R."/>
            <person name="Sander Lower S.E."/>
            <person name="Weng J.-K."/>
        </authorList>
    </citation>
    <scope>NUCLEOTIDE SEQUENCE</scope>
    <source>
        <strain evidence="1">TRF0915ILg1</strain>
        <tissue evidence="1">Whole body</tissue>
    </source>
</reference>
<gene>
    <name evidence="1" type="ORF">ILUMI_17035</name>
</gene>
<dbReference type="AlphaFoldDB" id="A0A8K0G7N3"/>
<dbReference type="EMBL" id="VTPC01070417">
    <property type="protein sequence ID" value="KAF2889139.1"/>
    <property type="molecule type" value="Genomic_DNA"/>
</dbReference>
<protein>
    <submittedName>
        <fullName evidence="1">Uncharacterized protein</fullName>
    </submittedName>
</protein>
<keyword evidence="2" id="KW-1185">Reference proteome</keyword>
<proteinExistence type="predicted"/>
<organism evidence="1 2">
    <name type="scientific">Ignelater luminosus</name>
    <name type="common">Cucubano</name>
    <name type="synonym">Pyrophorus luminosus</name>
    <dbReference type="NCBI Taxonomy" id="2038154"/>
    <lineage>
        <taxon>Eukaryota</taxon>
        <taxon>Metazoa</taxon>
        <taxon>Ecdysozoa</taxon>
        <taxon>Arthropoda</taxon>
        <taxon>Hexapoda</taxon>
        <taxon>Insecta</taxon>
        <taxon>Pterygota</taxon>
        <taxon>Neoptera</taxon>
        <taxon>Endopterygota</taxon>
        <taxon>Coleoptera</taxon>
        <taxon>Polyphaga</taxon>
        <taxon>Elateriformia</taxon>
        <taxon>Elateroidea</taxon>
        <taxon>Elateridae</taxon>
        <taxon>Agrypninae</taxon>
        <taxon>Pyrophorini</taxon>
        <taxon>Ignelater</taxon>
    </lineage>
</organism>
<dbReference type="Proteomes" id="UP000801492">
    <property type="component" value="Unassembled WGS sequence"/>
</dbReference>
<comment type="caution">
    <text evidence="1">The sequence shown here is derived from an EMBL/GenBank/DDBJ whole genome shotgun (WGS) entry which is preliminary data.</text>
</comment>